<dbReference type="EMBL" id="LM997413">
    <property type="protein sequence ID" value="CEA05258.1"/>
    <property type="molecule type" value="Genomic_DNA"/>
</dbReference>
<dbReference type="PATRIC" id="fig|1461581.3.peg.1959"/>
<dbReference type="PANTHER" id="PTHR43575:SF1">
    <property type="entry name" value="PROTEIN ABCI7, CHLOROPLASTIC"/>
    <property type="match status" value="1"/>
</dbReference>
<dbReference type="EMBL" id="LK391969">
    <property type="protein sequence ID" value="CEF27044.1"/>
    <property type="molecule type" value="Genomic_DNA"/>
</dbReference>
<dbReference type="PANTHER" id="PTHR43575">
    <property type="entry name" value="PROTEIN ABCI7, CHLOROPLASTIC"/>
    <property type="match status" value="1"/>
</dbReference>
<dbReference type="InterPro" id="IPR000825">
    <property type="entry name" value="SUF_FeS_clus_asmbl_SufBD_core"/>
</dbReference>
<feature type="domain" description="SUF system FeS cluster assembly SufBD N-terminal" evidence="3">
    <location>
        <begin position="13"/>
        <end position="158"/>
    </location>
</feature>
<dbReference type="InterPro" id="IPR045595">
    <property type="entry name" value="SufBD_N"/>
</dbReference>
<protein>
    <submittedName>
        <fullName evidence="4">FeS cluster assembly protein SufD</fullName>
    </submittedName>
</protein>
<comment type="similarity">
    <text evidence="1">Belongs to the iron-sulfur cluster assembly SufBD family.</text>
</comment>
<dbReference type="AlphaFoldDB" id="A0A078MCZ1"/>
<evidence type="ECO:0000313" key="4">
    <source>
        <dbReference type="EMBL" id="CEA05258.1"/>
    </source>
</evidence>
<accession>A0A078MCZ1</accession>
<dbReference type="InterPro" id="IPR055346">
    <property type="entry name" value="Fe-S_cluster_assembly_SufBD"/>
</dbReference>
<sequence>MSDFQQQALTLAAEQHSPEWLTELRARGTDVWSTAKWPTRKTEAWKYTSLNPLQTDTPAQWARVDDCAWQQAIDPIALDATRLVFINGHFSREHSSELPAGVVRFSEADASQQALIRQHLGTVANTSEHLFVALSDAWAADGILLHVPRGARLERPVYILNVATPEAQPAVSSQRVLVVLEDNSEAELIEHYVSGSEKQNLFVNSHTEVIVGNNAQVQHYRINLEQEDLLHVGGVHIDLHRDARFLGFTLAQGSRLKRIDYHVNHRGEGAHLGLNGVYLPRNKQLIDYHTNVEHRVPNCTTDEVFRGIIGDSAKAVFNGRIHIHQDAQKTLAELSNKNLLTSPTAEINTKPELEIYADDVRCAHGATIAQLDDTSVFYLQSRGVTRADAIRMLSFGFINELIDQVPEQAIQDYLRPRLTALFGESQQGDELGQMRYE</sequence>
<evidence type="ECO:0000259" key="3">
    <source>
        <dbReference type="Pfam" id="PF19295"/>
    </source>
</evidence>
<gene>
    <name evidence="4" type="primary">sufD</name>
    <name evidence="4" type="ORF">BN1049_01989</name>
</gene>
<dbReference type="GO" id="GO:0016226">
    <property type="term" value="P:iron-sulfur cluster assembly"/>
    <property type="evidence" value="ECO:0007669"/>
    <property type="project" value="InterPro"/>
</dbReference>
<dbReference type="OrthoDB" id="9768262at2"/>
<dbReference type="NCBIfam" id="TIGR01981">
    <property type="entry name" value="sufD"/>
    <property type="match status" value="1"/>
</dbReference>
<dbReference type="RefSeq" id="WP_044499649.1">
    <property type="nucleotide sequence ID" value="NZ_LK391969.1"/>
</dbReference>
<evidence type="ECO:0000256" key="1">
    <source>
        <dbReference type="ARBA" id="ARBA00043967"/>
    </source>
</evidence>
<name>A0A078MCZ1_9PSED</name>
<proteinExistence type="inferred from homology"/>
<dbReference type="Pfam" id="PF19295">
    <property type="entry name" value="SufBD_N"/>
    <property type="match status" value="1"/>
</dbReference>
<feature type="domain" description="SUF system FeS cluster assembly SufBD core" evidence="2">
    <location>
        <begin position="170"/>
        <end position="397"/>
    </location>
</feature>
<dbReference type="SUPFAM" id="SSF101960">
    <property type="entry name" value="Stabilizer of iron transporter SufD"/>
    <property type="match status" value="1"/>
</dbReference>
<dbReference type="InterPro" id="IPR011542">
    <property type="entry name" value="SUF_FeS_clus_asmbl_SufD"/>
</dbReference>
<reference evidence="4" key="1">
    <citation type="submission" date="2014-07" db="EMBL/GenBank/DDBJ databases">
        <authorList>
            <person name="Urmite Genomes Urmite Genomes"/>
        </authorList>
    </citation>
    <scope>NUCLEOTIDE SEQUENCE</scope>
    <source>
        <strain evidence="4">12M76_air</strain>
    </source>
</reference>
<evidence type="ECO:0000259" key="2">
    <source>
        <dbReference type="Pfam" id="PF01458"/>
    </source>
</evidence>
<dbReference type="InterPro" id="IPR037284">
    <property type="entry name" value="SUF_FeS_clus_asmbl_SufBD_sf"/>
</dbReference>
<dbReference type="Pfam" id="PF01458">
    <property type="entry name" value="SUFBD_core"/>
    <property type="match status" value="1"/>
</dbReference>
<organism evidence="4">
    <name type="scientific">Pseudomonas saudimassiliensis</name>
    <dbReference type="NCBI Taxonomy" id="1461581"/>
    <lineage>
        <taxon>Bacteria</taxon>
        <taxon>Pseudomonadati</taxon>
        <taxon>Pseudomonadota</taxon>
        <taxon>Gammaproteobacteria</taxon>
        <taxon>Pseudomonadales</taxon>
        <taxon>Pseudomonadaceae</taxon>
        <taxon>Pseudomonas</taxon>
    </lineage>
</organism>